<proteinExistence type="inferred from homology"/>
<comment type="subcellular location">
    <subcellularLocation>
        <location evidence="9">Cell membrane</location>
        <topology evidence="9">Single-pass membrane protein</topology>
    </subcellularLocation>
    <subcellularLocation>
        <location evidence="1">Membrane</location>
    </subcellularLocation>
</comment>
<protein>
    <recommendedName>
        <fullName evidence="9">Protein translocase subunit SecE</fullName>
    </recommendedName>
</protein>
<evidence type="ECO:0000313" key="12">
    <source>
        <dbReference type="Proteomes" id="UP000199475"/>
    </source>
</evidence>
<evidence type="ECO:0000256" key="4">
    <source>
        <dbReference type="ARBA" id="ARBA00022692"/>
    </source>
</evidence>
<dbReference type="OrthoDB" id="9805743at2"/>
<evidence type="ECO:0000313" key="11">
    <source>
        <dbReference type="EMBL" id="SDL51626.1"/>
    </source>
</evidence>
<dbReference type="GO" id="GO:0008320">
    <property type="term" value="F:protein transmembrane transporter activity"/>
    <property type="evidence" value="ECO:0007669"/>
    <property type="project" value="UniProtKB-UniRule"/>
</dbReference>
<dbReference type="InterPro" id="IPR005807">
    <property type="entry name" value="SecE_bac"/>
</dbReference>
<keyword evidence="5 9" id="KW-0653">Protein transport</keyword>
<keyword evidence="7 9" id="KW-0811">Translocation</keyword>
<comment type="function">
    <text evidence="9">Essential subunit of the Sec protein translocation channel SecYEG. Clamps together the 2 halves of SecY. May contact the channel plug during translocation.</text>
</comment>
<evidence type="ECO:0000256" key="2">
    <source>
        <dbReference type="ARBA" id="ARBA00022448"/>
    </source>
</evidence>
<sequence>MSEKSPRDTPDETPNDDAALDVTPEEQDAPGPETPAGDADAMATDETDDEVIARLDEDLPSDEALAAGPAPIRRRTAQAPVKKAAPTRKRSDAQVEHVDPYKAKNPAHFVRQSTDELKKVVWPTWPTLVRYFAAVLIFVLFIIAVVALLDAAFGWALLQILGNN</sequence>
<dbReference type="HAMAP" id="MF_00422">
    <property type="entry name" value="SecE"/>
    <property type="match status" value="1"/>
</dbReference>
<dbReference type="PANTHER" id="PTHR33910:SF1">
    <property type="entry name" value="PROTEIN TRANSLOCASE SUBUNIT SECE"/>
    <property type="match status" value="1"/>
</dbReference>
<dbReference type="GO" id="GO:0043952">
    <property type="term" value="P:protein transport by the Sec complex"/>
    <property type="evidence" value="ECO:0007669"/>
    <property type="project" value="UniProtKB-UniRule"/>
</dbReference>
<dbReference type="AlphaFoldDB" id="A0A1G9KPV6"/>
<evidence type="ECO:0000256" key="5">
    <source>
        <dbReference type="ARBA" id="ARBA00022927"/>
    </source>
</evidence>
<keyword evidence="6 9" id="KW-1133">Transmembrane helix</keyword>
<keyword evidence="8 9" id="KW-0472">Membrane</keyword>
<feature type="transmembrane region" description="Helical" evidence="9">
    <location>
        <begin position="128"/>
        <end position="158"/>
    </location>
</feature>
<keyword evidence="3 9" id="KW-1003">Cell membrane</keyword>
<dbReference type="RefSeq" id="WP_093251128.1">
    <property type="nucleotide sequence ID" value="NZ_FNGP01000003.1"/>
</dbReference>
<dbReference type="GO" id="GO:0005886">
    <property type="term" value="C:plasma membrane"/>
    <property type="evidence" value="ECO:0007669"/>
    <property type="project" value="UniProtKB-SubCell"/>
</dbReference>
<evidence type="ECO:0000256" key="3">
    <source>
        <dbReference type="ARBA" id="ARBA00022475"/>
    </source>
</evidence>
<dbReference type="Pfam" id="PF00584">
    <property type="entry name" value="SecE"/>
    <property type="match status" value="1"/>
</dbReference>
<dbReference type="Proteomes" id="UP000199475">
    <property type="component" value="Unassembled WGS sequence"/>
</dbReference>
<feature type="compositionally biased region" description="Basic and acidic residues" evidence="10">
    <location>
        <begin position="1"/>
        <end position="10"/>
    </location>
</feature>
<dbReference type="GO" id="GO:0006605">
    <property type="term" value="P:protein targeting"/>
    <property type="evidence" value="ECO:0007669"/>
    <property type="project" value="UniProtKB-UniRule"/>
</dbReference>
<feature type="region of interest" description="Disordered" evidence="10">
    <location>
        <begin position="1"/>
        <end position="96"/>
    </location>
</feature>
<dbReference type="InterPro" id="IPR038379">
    <property type="entry name" value="SecE_sf"/>
</dbReference>
<keyword evidence="2 9" id="KW-0813">Transport</keyword>
<evidence type="ECO:0000256" key="9">
    <source>
        <dbReference type="HAMAP-Rule" id="MF_00422"/>
    </source>
</evidence>
<dbReference type="GO" id="GO:0009306">
    <property type="term" value="P:protein secretion"/>
    <property type="evidence" value="ECO:0007669"/>
    <property type="project" value="UniProtKB-UniRule"/>
</dbReference>
<accession>A0A1G9KPV6</accession>
<reference evidence="11 12" key="1">
    <citation type="submission" date="2016-10" db="EMBL/GenBank/DDBJ databases">
        <authorList>
            <person name="de Groot N.N."/>
        </authorList>
    </citation>
    <scope>NUCLEOTIDE SEQUENCE [LARGE SCALE GENOMIC DNA]</scope>
    <source>
        <strain evidence="11 12">CGMCC 1.9159</strain>
    </source>
</reference>
<keyword evidence="4 9" id="KW-0812">Transmembrane</keyword>
<evidence type="ECO:0000256" key="10">
    <source>
        <dbReference type="SAM" id="MobiDB-lite"/>
    </source>
</evidence>
<dbReference type="GO" id="GO:0065002">
    <property type="term" value="P:intracellular protein transmembrane transport"/>
    <property type="evidence" value="ECO:0007669"/>
    <property type="project" value="UniProtKB-UniRule"/>
</dbReference>
<gene>
    <name evidence="9" type="primary">secE</name>
    <name evidence="11" type="ORF">SAMN04488242_1764</name>
</gene>
<organism evidence="11 12">
    <name type="scientific">Tessaracoccus oleiagri</name>
    <dbReference type="NCBI Taxonomy" id="686624"/>
    <lineage>
        <taxon>Bacteria</taxon>
        <taxon>Bacillati</taxon>
        <taxon>Actinomycetota</taxon>
        <taxon>Actinomycetes</taxon>
        <taxon>Propionibacteriales</taxon>
        <taxon>Propionibacteriaceae</taxon>
        <taxon>Tessaracoccus</taxon>
    </lineage>
</organism>
<evidence type="ECO:0000256" key="1">
    <source>
        <dbReference type="ARBA" id="ARBA00004370"/>
    </source>
</evidence>
<feature type="compositionally biased region" description="Acidic residues" evidence="10">
    <location>
        <begin position="11"/>
        <end position="28"/>
    </location>
</feature>
<comment type="subunit">
    <text evidence="9">Component of the Sec protein translocase complex. Heterotrimer consisting of SecY, SecE and SecG subunits. The heterotrimers can form oligomers, although 1 heterotrimer is thought to be able to translocate proteins. Interacts with the ribosome. Interacts with SecDF, and other proteins may be involved. Interacts with SecA.</text>
</comment>
<name>A0A1G9KPV6_9ACTN</name>
<dbReference type="PANTHER" id="PTHR33910">
    <property type="entry name" value="PROTEIN TRANSLOCASE SUBUNIT SECE"/>
    <property type="match status" value="1"/>
</dbReference>
<keyword evidence="12" id="KW-1185">Reference proteome</keyword>
<evidence type="ECO:0000256" key="6">
    <source>
        <dbReference type="ARBA" id="ARBA00022989"/>
    </source>
</evidence>
<dbReference type="STRING" id="686624.SAMN04488242_1764"/>
<dbReference type="NCBIfam" id="TIGR00964">
    <property type="entry name" value="secE_bact"/>
    <property type="match status" value="1"/>
</dbReference>
<comment type="similarity">
    <text evidence="9">Belongs to the SecE/SEC61-gamma family.</text>
</comment>
<dbReference type="EMBL" id="FNGP01000003">
    <property type="protein sequence ID" value="SDL51626.1"/>
    <property type="molecule type" value="Genomic_DNA"/>
</dbReference>
<dbReference type="InterPro" id="IPR001901">
    <property type="entry name" value="Translocase_SecE/Sec61-g"/>
</dbReference>
<evidence type="ECO:0000256" key="7">
    <source>
        <dbReference type="ARBA" id="ARBA00023010"/>
    </source>
</evidence>
<evidence type="ECO:0000256" key="8">
    <source>
        <dbReference type="ARBA" id="ARBA00023136"/>
    </source>
</evidence>
<dbReference type="Gene3D" id="1.20.5.1030">
    <property type="entry name" value="Preprotein translocase secy subunit"/>
    <property type="match status" value="1"/>
</dbReference>